<accession>A0A9P5ZMF0</accession>
<feature type="region of interest" description="Disordered" evidence="1">
    <location>
        <begin position="1"/>
        <end position="20"/>
    </location>
</feature>
<name>A0A9P5ZMF0_PLEER</name>
<evidence type="ECO:0000313" key="2">
    <source>
        <dbReference type="EMBL" id="KAF9490977.1"/>
    </source>
</evidence>
<dbReference type="OrthoDB" id="2992690at2759"/>
<dbReference type="EMBL" id="MU154629">
    <property type="protein sequence ID" value="KAF9490977.1"/>
    <property type="molecule type" value="Genomic_DNA"/>
</dbReference>
<evidence type="ECO:0000313" key="3">
    <source>
        <dbReference type="Proteomes" id="UP000807025"/>
    </source>
</evidence>
<sequence length="411" mass="45367">MSKSPHQSAHPSDPCQGIPRLRSFRLTTQPKVGIEPANVGPQDDAARAALANHTTQLALRSCGLKHPSYMPNVLTSLSLNIPPCRPCVDFHSMLLSMSSLKTLILVDSLPWLLPGCALPLMGQSSTGDTRPKDFSGLKSLANWDNRHAYPLCLPSTLRELTVHDRGLCCIPFFASIDCQLTKLEIQCKTDGFKPLSLFRDASRLLLPMPETPFSEFLVCSKTDQLVVQCSRSTLSRIHSPMDCIPNPALSIAVGFDDDDGESPLSEVYDEVLVMAVKALPLAAVRRLCVDFHVAFKVVWFHGFFCCLRDLQSITLRQGAIDGFVQTHLWMAQNDTLVQVIPFAGLQSVFADWDSRWPQVWGDVDNILRYLNYGGVFPLLFNLGKYAEGFVGLGEPNLNLQGDVVVTGRAEV</sequence>
<keyword evidence="3" id="KW-1185">Reference proteome</keyword>
<organism evidence="2 3">
    <name type="scientific">Pleurotus eryngii</name>
    <name type="common">Boletus of the steppes</name>
    <dbReference type="NCBI Taxonomy" id="5323"/>
    <lineage>
        <taxon>Eukaryota</taxon>
        <taxon>Fungi</taxon>
        <taxon>Dikarya</taxon>
        <taxon>Basidiomycota</taxon>
        <taxon>Agaricomycotina</taxon>
        <taxon>Agaricomycetes</taxon>
        <taxon>Agaricomycetidae</taxon>
        <taxon>Agaricales</taxon>
        <taxon>Pleurotineae</taxon>
        <taxon>Pleurotaceae</taxon>
        <taxon>Pleurotus</taxon>
    </lineage>
</organism>
<gene>
    <name evidence="2" type="ORF">BDN71DRAFT_1453663</name>
</gene>
<dbReference type="AlphaFoldDB" id="A0A9P5ZMF0"/>
<proteinExistence type="predicted"/>
<feature type="compositionally biased region" description="Polar residues" evidence="1">
    <location>
        <begin position="1"/>
        <end position="10"/>
    </location>
</feature>
<protein>
    <submittedName>
        <fullName evidence="2">Uncharacterized protein</fullName>
    </submittedName>
</protein>
<reference evidence="2" key="1">
    <citation type="submission" date="2020-11" db="EMBL/GenBank/DDBJ databases">
        <authorList>
            <consortium name="DOE Joint Genome Institute"/>
            <person name="Ahrendt S."/>
            <person name="Riley R."/>
            <person name="Andreopoulos W."/>
            <person name="Labutti K."/>
            <person name="Pangilinan J."/>
            <person name="Ruiz-Duenas F.J."/>
            <person name="Barrasa J.M."/>
            <person name="Sanchez-Garcia M."/>
            <person name="Camarero S."/>
            <person name="Miyauchi S."/>
            <person name="Serrano A."/>
            <person name="Linde D."/>
            <person name="Babiker R."/>
            <person name="Drula E."/>
            <person name="Ayuso-Fernandez I."/>
            <person name="Pacheco R."/>
            <person name="Padilla G."/>
            <person name="Ferreira P."/>
            <person name="Barriuso J."/>
            <person name="Kellner H."/>
            <person name="Castanera R."/>
            <person name="Alfaro M."/>
            <person name="Ramirez L."/>
            <person name="Pisabarro A.G."/>
            <person name="Kuo A."/>
            <person name="Tritt A."/>
            <person name="Lipzen A."/>
            <person name="He G."/>
            <person name="Yan M."/>
            <person name="Ng V."/>
            <person name="Cullen D."/>
            <person name="Martin F."/>
            <person name="Rosso M.-N."/>
            <person name="Henrissat B."/>
            <person name="Hibbett D."/>
            <person name="Martinez A.T."/>
            <person name="Grigoriev I.V."/>
        </authorList>
    </citation>
    <scope>NUCLEOTIDE SEQUENCE</scope>
    <source>
        <strain evidence="2">ATCC 90797</strain>
    </source>
</reference>
<dbReference type="Proteomes" id="UP000807025">
    <property type="component" value="Unassembled WGS sequence"/>
</dbReference>
<evidence type="ECO:0000256" key="1">
    <source>
        <dbReference type="SAM" id="MobiDB-lite"/>
    </source>
</evidence>
<comment type="caution">
    <text evidence="2">The sequence shown here is derived from an EMBL/GenBank/DDBJ whole genome shotgun (WGS) entry which is preliminary data.</text>
</comment>